<comment type="caution">
    <text evidence="2">Lacks conserved residue(s) required for the propagation of feature annotation.</text>
</comment>
<dbReference type="InterPro" id="IPR022041">
    <property type="entry name" value="Methyltransf_FA"/>
</dbReference>
<dbReference type="InterPro" id="IPR035976">
    <property type="entry name" value="Sushi/SCR/CCP_sf"/>
</dbReference>
<protein>
    <recommendedName>
        <fullName evidence="4">Sushi domain-containing protein</fullName>
    </recommendedName>
</protein>
<sequence length="251" mass="27918">MTQDLSTPRDDWSQFYEIVIGVWSNQKSCIRALKEYCAYIESPGILNSAGYVQLWISWDNGDVQLGKGPKADGVVVVSHPQIIPYDVNYLAVMTHYTSSWRFYEETDCKVEEFNNTYIVTNDTRCNGVTNYACASGYNLTSGNLSRLCGTGLEWIGDPPFCSGCICPSAGVGYQFNTTEELIKRMEEMKKKLKIEREKTNAFIRSKTSVKDSRTSSTGIGFVLGWGIIGSLPVAICLGDAASLLRHMRHGV</sequence>
<dbReference type="AlphaFoldDB" id="A0A8W8LAW8"/>
<feature type="domain" description="Sushi" evidence="4">
    <location>
        <begin position="106"/>
        <end position="163"/>
    </location>
</feature>
<dbReference type="EnsemblMetazoa" id="G27309.1">
    <property type="protein sequence ID" value="G27309.1:cds"/>
    <property type="gene ID" value="G27309"/>
</dbReference>
<dbReference type="InterPro" id="IPR000436">
    <property type="entry name" value="Sushi_SCR_CCP_dom"/>
</dbReference>
<evidence type="ECO:0000313" key="5">
    <source>
        <dbReference type="EnsemblMetazoa" id="G27309.1:cds"/>
    </source>
</evidence>
<feature type="transmembrane region" description="Helical" evidence="3">
    <location>
        <begin position="218"/>
        <end position="238"/>
    </location>
</feature>
<organism evidence="5 6">
    <name type="scientific">Magallana gigas</name>
    <name type="common">Pacific oyster</name>
    <name type="synonym">Crassostrea gigas</name>
    <dbReference type="NCBI Taxonomy" id="29159"/>
    <lineage>
        <taxon>Eukaryota</taxon>
        <taxon>Metazoa</taxon>
        <taxon>Spiralia</taxon>
        <taxon>Lophotrochozoa</taxon>
        <taxon>Mollusca</taxon>
        <taxon>Bivalvia</taxon>
        <taxon>Autobranchia</taxon>
        <taxon>Pteriomorphia</taxon>
        <taxon>Ostreida</taxon>
        <taxon>Ostreoidea</taxon>
        <taxon>Ostreidae</taxon>
        <taxon>Magallana</taxon>
    </lineage>
</organism>
<keyword evidence="3" id="KW-1133">Transmembrane helix</keyword>
<dbReference type="Proteomes" id="UP000005408">
    <property type="component" value="Unassembled WGS sequence"/>
</dbReference>
<evidence type="ECO:0000256" key="3">
    <source>
        <dbReference type="SAM" id="Phobius"/>
    </source>
</evidence>
<name>A0A8W8LAW8_MAGGI</name>
<evidence type="ECO:0000256" key="1">
    <source>
        <dbReference type="ARBA" id="ARBA00023157"/>
    </source>
</evidence>
<keyword evidence="1" id="KW-1015">Disulfide bond</keyword>
<proteinExistence type="predicted"/>
<reference evidence="5" key="1">
    <citation type="submission" date="2022-08" db="UniProtKB">
        <authorList>
            <consortium name="EnsemblMetazoa"/>
        </authorList>
    </citation>
    <scope>IDENTIFICATION</scope>
    <source>
        <strain evidence="5">05x7-T-G4-1.051#20</strain>
    </source>
</reference>
<keyword evidence="3" id="KW-0472">Membrane</keyword>
<dbReference type="PROSITE" id="PS50923">
    <property type="entry name" value="SUSHI"/>
    <property type="match status" value="1"/>
</dbReference>
<keyword evidence="2" id="KW-0768">Sushi</keyword>
<dbReference type="SUPFAM" id="SSF57535">
    <property type="entry name" value="Complement control module/SCR domain"/>
    <property type="match status" value="1"/>
</dbReference>
<accession>A0A8W8LAW8</accession>
<keyword evidence="6" id="KW-1185">Reference proteome</keyword>
<dbReference type="Pfam" id="PF12248">
    <property type="entry name" value="Methyltransf_FA"/>
    <property type="match status" value="1"/>
</dbReference>
<evidence type="ECO:0000256" key="2">
    <source>
        <dbReference type="PROSITE-ProRule" id="PRU00302"/>
    </source>
</evidence>
<evidence type="ECO:0000259" key="4">
    <source>
        <dbReference type="PROSITE" id="PS50923"/>
    </source>
</evidence>
<keyword evidence="3" id="KW-0812">Transmembrane</keyword>
<evidence type="ECO:0000313" key="6">
    <source>
        <dbReference type="Proteomes" id="UP000005408"/>
    </source>
</evidence>